<evidence type="ECO:0000256" key="2">
    <source>
        <dbReference type="ARBA" id="ARBA00022679"/>
    </source>
</evidence>
<dbReference type="GO" id="GO:0008170">
    <property type="term" value="F:N-methyltransferase activity"/>
    <property type="evidence" value="ECO:0007669"/>
    <property type="project" value="InterPro"/>
</dbReference>
<keyword evidence="1 6" id="KW-0489">Methyltransferase</keyword>
<dbReference type="EC" id="2.1.1.-" evidence="3"/>
<dbReference type="GO" id="GO:0003677">
    <property type="term" value="F:DNA binding"/>
    <property type="evidence" value="ECO:0007669"/>
    <property type="project" value="InterPro"/>
</dbReference>
<dbReference type="SUPFAM" id="SSF53335">
    <property type="entry name" value="S-adenosyl-L-methionine-dependent methyltransferases"/>
    <property type="match status" value="1"/>
</dbReference>
<feature type="compositionally biased region" description="Basic and acidic residues" evidence="4">
    <location>
        <begin position="360"/>
        <end position="369"/>
    </location>
</feature>
<sequence length="411" mass="44314">MSDLAALLAEGYLGSVWLTGQTASRDLRRGRYTPQSLTHPGKMLPTIPRYAIRTYTNPGDVVLDPMAGIGTTIIEAMHLGRHGIGVEYEAEWVTKAADNIRHTLQAGAPGRGEIYHGDSTALPSLLPASLHGRVSLVITSPPYGPSTHGHVRTPGPRRGKVRKINHKYGDGDNLAYRSHGQLADGFTAILAGCRALLRPGGHVVVTARPYRRHGELIDIPGMVAAAGINAGLELVEECIALICGVRDGMIIPRASFFQQKNTRDAIATGDPQWLVQHEDVLILKAPLNSASSAEPTYSRRESVLGQPHAFGRHPTSPRPVTGDARRDHRLDAFTPPRVDRRPQPVPPANAGGTTAPPAHPGRDAERTSDPCRPYPRPIPGSVRPDATDHRRSADNDRANRQPGPSDAAGRR</sequence>
<dbReference type="EMBL" id="POUB01000369">
    <property type="protein sequence ID" value="PZF85849.1"/>
    <property type="molecule type" value="Genomic_DNA"/>
</dbReference>
<dbReference type="InterPro" id="IPR002941">
    <property type="entry name" value="DNA_methylase_N4/N6"/>
</dbReference>
<keyword evidence="2 6" id="KW-0808">Transferase</keyword>
<gene>
    <name evidence="6" type="ORF">C1I99_29320</name>
</gene>
<feature type="region of interest" description="Disordered" evidence="4">
    <location>
        <begin position="291"/>
        <end position="411"/>
    </location>
</feature>
<dbReference type="RefSeq" id="WP_111137441.1">
    <property type="nucleotide sequence ID" value="NZ_POUB01000369.1"/>
</dbReference>
<evidence type="ECO:0000256" key="1">
    <source>
        <dbReference type="ARBA" id="ARBA00022603"/>
    </source>
</evidence>
<dbReference type="PRINTS" id="PR00508">
    <property type="entry name" value="S21N4MTFRASE"/>
</dbReference>
<dbReference type="Proteomes" id="UP000248749">
    <property type="component" value="Unassembled WGS sequence"/>
</dbReference>
<protein>
    <recommendedName>
        <fullName evidence="3">Methyltransferase</fullName>
        <ecNumber evidence="3">2.1.1.-</ecNumber>
    </recommendedName>
</protein>
<dbReference type="InterPro" id="IPR029063">
    <property type="entry name" value="SAM-dependent_MTases_sf"/>
</dbReference>
<dbReference type="GO" id="GO:0032259">
    <property type="term" value="P:methylation"/>
    <property type="evidence" value="ECO:0007669"/>
    <property type="project" value="UniProtKB-KW"/>
</dbReference>
<evidence type="ECO:0000259" key="5">
    <source>
        <dbReference type="Pfam" id="PF01555"/>
    </source>
</evidence>
<evidence type="ECO:0000256" key="4">
    <source>
        <dbReference type="SAM" id="MobiDB-lite"/>
    </source>
</evidence>
<reference evidence="6 7" key="1">
    <citation type="submission" date="2018-01" db="EMBL/GenBank/DDBJ databases">
        <title>Draft genome sequence of Salinispora sp. 13K206.</title>
        <authorList>
            <person name="Sahin N."/>
            <person name="Saygin H."/>
            <person name="Ay H."/>
        </authorList>
    </citation>
    <scope>NUCLEOTIDE SEQUENCE [LARGE SCALE GENOMIC DNA]</scope>
    <source>
        <strain evidence="6 7">13K206</strain>
    </source>
</reference>
<dbReference type="InterPro" id="IPR001091">
    <property type="entry name" value="RM_Methyltransferase"/>
</dbReference>
<feature type="compositionally biased region" description="Basic and acidic residues" evidence="4">
    <location>
        <begin position="385"/>
        <end position="399"/>
    </location>
</feature>
<evidence type="ECO:0000313" key="6">
    <source>
        <dbReference type="EMBL" id="PZF85849.1"/>
    </source>
</evidence>
<dbReference type="AlphaFoldDB" id="A0A2W2CCA4"/>
<dbReference type="OrthoDB" id="9773060at2"/>
<accession>A0A2W2CCA4</accession>
<evidence type="ECO:0000313" key="7">
    <source>
        <dbReference type="Proteomes" id="UP000248749"/>
    </source>
</evidence>
<feature type="domain" description="DNA methylase N-4/N-6" evidence="5">
    <location>
        <begin position="14"/>
        <end position="96"/>
    </location>
</feature>
<feature type="compositionally biased region" description="Basic and acidic residues" evidence="4">
    <location>
        <begin position="323"/>
        <end position="342"/>
    </location>
</feature>
<comment type="caution">
    <text evidence="6">The sequence shown here is derived from an EMBL/GenBank/DDBJ whole genome shotgun (WGS) entry which is preliminary data.</text>
</comment>
<dbReference type="Pfam" id="PF01555">
    <property type="entry name" value="N6_N4_Mtase"/>
    <property type="match status" value="1"/>
</dbReference>
<organism evidence="6 7">
    <name type="scientific">Micromonospora deserti</name>
    <dbReference type="NCBI Taxonomy" id="2070366"/>
    <lineage>
        <taxon>Bacteria</taxon>
        <taxon>Bacillati</taxon>
        <taxon>Actinomycetota</taxon>
        <taxon>Actinomycetes</taxon>
        <taxon>Micromonosporales</taxon>
        <taxon>Micromonosporaceae</taxon>
        <taxon>Micromonospora</taxon>
    </lineage>
</organism>
<proteinExistence type="inferred from homology"/>
<comment type="similarity">
    <text evidence="3">Belongs to the N(4)/N(6)-methyltransferase family.</text>
</comment>
<dbReference type="Gene3D" id="3.40.50.150">
    <property type="entry name" value="Vaccinia Virus protein VP39"/>
    <property type="match status" value="2"/>
</dbReference>
<evidence type="ECO:0000256" key="3">
    <source>
        <dbReference type="RuleBase" id="RU362026"/>
    </source>
</evidence>
<keyword evidence="7" id="KW-1185">Reference proteome</keyword>
<name>A0A2W2CCA4_9ACTN</name>